<dbReference type="PANTHER" id="PTHR43687:SF1">
    <property type="entry name" value="FERREDOXIN III"/>
    <property type="match status" value="1"/>
</dbReference>
<dbReference type="PROSITE" id="PS00198">
    <property type="entry name" value="4FE4S_FER_1"/>
    <property type="match status" value="1"/>
</dbReference>
<reference evidence="6" key="1">
    <citation type="submission" date="2022-01" db="EMBL/GenBank/DDBJ databases">
        <title>Collection of gut derived symbiotic bacterial strains cultured from healthy donors.</title>
        <authorList>
            <person name="Lin H."/>
            <person name="Kohout C."/>
            <person name="Waligurski E."/>
            <person name="Pamer E.G."/>
        </authorList>
    </citation>
    <scope>NUCLEOTIDE SEQUENCE</scope>
    <source>
        <strain evidence="6">DFI.6.55</strain>
    </source>
</reference>
<dbReference type="Gene3D" id="3.30.70.20">
    <property type="match status" value="1"/>
</dbReference>
<name>A0AAW5C6B9_9FIRM</name>
<evidence type="ECO:0000256" key="2">
    <source>
        <dbReference type="ARBA" id="ARBA00022723"/>
    </source>
</evidence>
<evidence type="ECO:0000256" key="3">
    <source>
        <dbReference type="ARBA" id="ARBA00023004"/>
    </source>
</evidence>
<dbReference type="RefSeq" id="WP_238053911.1">
    <property type="nucleotide sequence ID" value="NZ_JAKNGE010000051.1"/>
</dbReference>
<evidence type="ECO:0000313" key="6">
    <source>
        <dbReference type="EMBL" id="MCG4749082.1"/>
    </source>
</evidence>
<dbReference type="InterPro" id="IPR029039">
    <property type="entry name" value="Flavoprotein-like_sf"/>
</dbReference>
<gene>
    <name evidence="6" type="ORF">L0N08_27085</name>
</gene>
<organism evidence="6 7">
    <name type="scientific">Enterocloster aldenensis</name>
    <dbReference type="NCBI Taxonomy" id="358742"/>
    <lineage>
        <taxon>Bacteria</taxon>
        <taxon>Bacillati</taxon>
        <taxon>Bacillota</taxon>
        <taxon>Clostridia</taxon>
        <taxon>Lachnospirales</taxon>
        <taxon>Lachnospiraceae</taxon>
        <taxon>Enterocloster</taxon>
    </lineage>
</organism>
<keyword evidence="2" id="KW-0479">Metal-binding</keyword>
<dbReference type="SUPFAM" id="SSF54862">
    <property type="entry name" value="4Fe-4S ferredoxins"/>
    <property type="match status" value="1"/>
</dbReference>
<keyword evidence="3" id="KW-0408">Iron</keyword>
<dbReference type="AlphaFoldDB" id="A0AAW5C6B9"/>
<proteinExistence type="predicted"/>
<dbReference type="InterPro" id="IPR047964">
    <property type="entry name" value="EFR1-like"/>
</dbReference>
<keyword evidence="1" id="KW-0004">4Fe-4S</keyword>
<evidence type="ECO:0000259" key="5">
    <source>
        <dbReference type="PROSITE" id="PS51379"/>
    </source>
</evidence>
<keyword evidence="4" id="KW-0411">Iron-sulfur</keyword>
<dbReference type="PANTHER" id="PTHR43687">
    <property type="entry name" value="ADENYLYLSULFATE REDUCTASE, BETA SUBUNIT"/>
    <property type="match status" value="1"/>
</dbReference>
<dbReference type="SUPFAM" id="SSF52218">
    <property type="entry name" value="Flavoproteins"/>
    <property type="match status" value="1"/>
</dbReference>
<dbReference type="NCBIfam" id="NF038196">
    <property type="entry name" value="ferrodoxin_EFR1"/>
    <property type="match status" value="1"/>
</dbReference>
<protein>
    <submittedName>
        <fullName evidence="6">EFR1 family ferrodoxin</fullName>
    </submittedName>
</protein>
<dbReference type="InterPro" id="IPR017900">
    <property type="entry name" value="4Fe4S_Fe_S_CS"/>
</dbReference>
<dbReference type="InterPro" id="IPR050572">
    <property type="entry name" value="Fe-S_Ferredoxin"/>
</dbReference>
<evidence type="ECO:0000313" key="7">
    <source>
        <dbReference type="Proteomes" id="UP001299608"/>
    </source>
</evidence>
<accession>A0AAW5C6B9</accession>
<feature type="domain" description="4Fe-4S ferredoxin-type" evidence="5">
    <location>
        <begin position="176"/>
        <end position="204"/>
    </location>
</feature>
<dbReference type="EMBL" id="JAKNGE010000051">
    <property type="protein sequence ID" value="MCG4749082.1"/>
    <property type="molecule type" value="Genomic_DNA"/>
</dbReference>
<sequence>MKTVIYYFSATGNSLKTAAIISQSLGADMLPMTKNKGVLCTADKIGLVFPTYFWGVPRTVGEFIDKLRISQDSPYMFAVSTYGELHGGVLGQVDRLLVNKGLKLNYGREIKAVANFVEEYNPRVHLAEKRLREAAGLAELAADEIDAGICNAPFHDSVLDKLFYRIYTDVKVNHDQGFHVDDTCIQCGICQNICPNHNIILKNGLLEFRHQCEHCVACINCCPQKAIQWKSATQKRNRYKHPDVTIKEIISGMQAF</sequence>
<dbReference type="GO" id="GO:0051539">
    <property type="term" value="F:4 iron, 4 sulfur cluster binding"/>
    <property type="evidence" value="ECO:0007669"/>
    <property type="project" value="UniProtKB-KW"/>
</dbReference>
<feature type="domain" description="4Fe-4S ferredoxin-type" evidence="5">
    <location>
        <begin position="211"/>
        <end position="232"/>
    </location>
</feature>
<comment type="caution">
    <text evidence="6">The sequence shown here is derived from an EMBL/GenBank/DDBJ whole genome shotgun (WGS) entry which is preliminary data.</text>
</comment>
<evidence type="ECO:0000256" key="4">
    <source>
        <dbReference type="ARBA" id="ARBA00023014"/>
    </source>
</evidence>
<dbReference type="GO" id="GO:0046872">
    <property type="term" value="F:metal ion binding"/>
    <property type="evidence" value="ECO:0007669"/>
    <property type="project" value="UniProtKB-KW"/>
</dbReference>
<evidence type="ECO:0000256" key="1">
    <source>
        <dbReference type="ARBA" id="ARBA00022485"/>
    </source>
</evidence>
<dbReference type="InterPro" id="IPR017896">
    <property type="entry name" value="4Fe4S_Fe-S-bd"/>
</dbReference>
<dbReference type="Proteomes" id="UP001299608">
    <property type="component" value="Unassembled WGS sequence"/>
</dbReference>
<dbReference type="Gene3D" id="3.40.50.360">
    <property type="match status" value="1"/>
</dbReference>
<dbReference type="PROSITE" id="PS51379">
    <property type="entry name" value="4FE4S_FER_2"/>
    <property type="match status" value="2"/>
</dbReference>